<keyword evidence="1" id="KW-1133">Transmembrane helix</keyword>
<evidence type="ECO:0000313" key="3">
    <source>
        <dbReference type="Proteomes" id="UP000183376"/>
    </source>
</evidence>
<dbReference type="Proteomes" id="UP000183376">
    <property type="component" value="Chromosome I"/>
</dbReference>
<dbReference type="STRING" id="211114.SAMN04489726_6090"/>
<protein>
    <submittedName>
        <fullName evidence="2">Uncharacterized membrane protein YqjE</fullName>
    </submittedName>
</protein>
<feature type="transmembrane region" description="Helical" evidence="1">
    <location>
        <begin position="101"/>
        <end position="124"/>
    </location>
</feature>
<dbReference type="InterPro" id="IPR009937">
    <property type="entry name" value="Phage_holin_3_6"/>
</dbReference>
<sequence length="161" mass="17760">MTSAQHKGNGSGAELPPVASIPLTDDNASTAAEQSIGGLVREATTHVSTLIRAELELAKIELKGEVRKGLKGSVYFVLALAVLGFSTFFLFFFLGELLSVWLYRWAAFGIVFLLMLAAAGLFGFMGYRKVRKIRAPERTIRTMRENASIARRSHDPEPEHY</sequence>
<evidence type="ECO:0000313" key="2">
    <source>
        <dbReference type="EMBL" id="SDN33125.1"/>
    </source>
</evidence>
<dbReference type="Pfam" id="PF07332">
    <property type="entry name" value="Phage_holin_3_6"/>
    <property type="match status" value="1"/>
</dbReference>
<keyword evidence="1" id="KW-0812">Transmembrane</keyword>
<dbReference type="AlphaFoldDB" id="A0A1H0AI93"/>
<organism evidence="2 3">
    <name type="scientific">Allokutzneria albata</name>
    <name type="common">Kibdelosporangium albatum</name>
    <dbReference type="NCBI Taxonomy" id="211114"/>
    <lineage>
        <taxon>Bacteria</taxon>
        <taxon>Bacillati</taxon>
        <taxon>Actinomycetota</taxon>
        <taxon>Actinomycetes</taxon>
        <taxon>Pseudonocardiales</taxon>
        <taxon>Pseudonocardiaceae</taxon>
        <taxon>Allokutzneria</taxon>
    </lineage>
</organism>
<reference evidence="2 3" key="1">
    <citation type="submission" date="2016-10" db="EMBL/GenBank/DDBJ databases">
        <authorList>
            <person name="de Groot N.N."/>
        </authorList>
    </citation>
    <scope>NUCLEOTIDE SEQUENCE [LARGE SCALE GENOMIC DNA]</scope>
    <source>
        <strain evidence="2 3">DSM 44149</strain>
    </source>
</reference>
<dbReference type="EMBL" id="LT629701">
    <property type="protein sequence ID" value="SDN33125.1"/>
    <property type="molecule type" value="Genomic_DNA"/>
</dbReference>
<keyword evidence="3" id="KW-1185">Reference proteome</keyword>
<feature type="transmembrane region" description="Helical" evidence="1">
    <location>
        <begin position="73"/>
        <end position="95"/>
    </location>
</feature>
<keyword evidence="1" id="KW-0472">Membrane</keyword>
<dbReference type="eggNOG" id="ENOG50332VJ">
    <property type="taxonomic scope" value="Bacteria"/>
</dbReference>
<proteinExistence type="predicted"/>
<evidence type="ECO:0000256" key="1">
    <source>
        <dbReference type="SAM" id="Phobius"/>
    </source>
</evidence>
<name>A0A1H0AI93_ALLAB</name>
<dbReference type="OrthoDB" id="3828498at2"/>
<accession>A0A1H0AI93</accession>
<gene>
    <name evidence="2" type="ORF">SAMN04489726_6090</name>
</gene>
<dbReference type="RefSeq" id="WP_030428187.1">
    <property type="nucleotide sequence ID" value="NZ_JOEF01000003.1"/>
</dbReference>